<protein>
    <recommendedName>
        <fullName evidence="1">ACT domain-containing protein</fullName>
    </recommendedName>
</protein>
<reference evidence="2 3" key="1">
    <citation type="submission" date="2020-08" db="EMBL/GenBank/DDBJ databases">
        <title>Genomic Encyclopedia of Type Strains, Phase III (KMG-III): the genomes of soil and plant-associated and newly described type strains.</title>
        <authorList>
            <person name="Whitman W."/>
        </authorList>
    </citation>
    <scope>NUCLEOTIDE SEQUENCE [LARGE SCALE GENOMIC DNA]</scope>
    <source>
        <strain evidence="2 3">CECT 8840</strain>
    </source>
</reference>
<organism evidence="2 3">
    <name type="scientific">Streptosporangium saharense</name>
    <dbReference type="NCBI Taxonomy" id="1706840"/>
    <lineage>
        <taxon>Bacteria</taxon>
        <taxon>Bacillati</taxon>
        <taxon>Actinomycetota</taxon>
        <taxon>Actinomycetes</taxon>
        <taxon>Streptosporangiales</taxon>
        <taxon>Streptosporangiaceae</taxon>
        <taxon>Streptosporangium</taxon>
    </lineage>
</organism>
<dbReference type="InterPro" id="IPR002912">
    <property type="entry name" value="ACT_dom"/>
</dbReference>
<evidence type="ECO:0000313" key="2">
    <source>
        <dbReference type="EMBL" id="MBB4915517.1"/>
    </source>
</evidence>
<name>A0A7W7QKZ4_9ACTN</name>
<dbReference type="PROSITE" id="PS51671">
    <property type="entry name" value="ACT"/>
    <property type="match status" value="1"/>
</dbReference>
<proteinExistence type="predicted"/>
<gene>
    <name evidence="2" type="ORF">FHS44_002602</name>
</gene>
<comment type="caution">
    <text evidence="2">The sequence shown here is derived from an EMBL/GenBank/DDBJ whole genome shotgun (WGS) entry which is preliminary data.</text>
</comment>
<dbReference type="AlphaFoldDB" id="A0A7W7QKZ4"/>
<dbReference type="EMBL" id="JACHJP010000002">
    <property type="protein sequence ID" value="MBB4915517.1"/>
    <property type="molecule type" value="Genomic_DNA"/>
</dbReference>
<dbReference type="RefSeq" id="WP_184714169.1">
    <property type="nucleotide sequence ID" value="NZ_JACHJP010000002.1"/>
</dbReference>
<dbReference type="SUPFAM" id="SSF55021">
    <property type="entry name" value="ACT-like"/>
    <property type="match status" value="1"/>
</dbReference>
<dbReference type="InterPro" id="IPR045865">
    <property type="entry name" value="ACT-like_dom_sf"/>
</dbReference>
<accession>A0A7W7QKZ4</accession>
<feature type="domain" description="ACT" evidence="1">
    <location>
        <begin position="4"/>
        <end position="86"/>
    </location>
</feature>
<dbReference type="Proteomes" id="UP000552644">
    <property type="component" value="Unassembled WGS sequence"/>
</dbReference>
<keyword evidence="3" id="KW-1185">Reference proteome</keyword>
<evidence type="ECO:0000313" key="3">
    <source>
        <dbReference type="Proteomes" id="UP000552644"/>
    </source>
</evidence>
<sequence length="220" mass="23682">MMLRLRVSFPDRPGALGQVARVLGTLGADILQVTVLEREAGRVVDDFTVSWPGAFDPEGIRDRLSAAPGIRVEAVWRTREIPGTSPDYDLLRHVATEPGRAFATLVDAIPDLVSAEWAVAVSSESGDLVHRSWQAPESLDEQGGLSGVKAADLTALRPCALTAGRHRFMSVPVPDAGLHLVLARTEGPSFHRAELDRAVRVVELVSIIGHRPAPRTPQGV</sequence>
<evidence type="ECO:0000259" key="1">
    <source>
        <dbReference type="PROSITE" id="PS51671"/>
    </source>
</evidence>